<feature type="region of interest" description="Disordered" evidence="1">
    <location>
        <begin position="464"/>
        <end position="483"/>
    </location>
</feature>
<dbReference type="HOGENOM" id="CLU_502536_0_0_1"/>
<name>B0DL65_LACBS</name>
<reference evidence="3 4" key="1">
    <citation type="journal article" date="2008" name="Nature">
        <title>The genome of Laccaria bicolor provides insights into mycorrhizal symbiosis.</title>
        <authorList>
            <person name="Martin F."/>
            <person name="Aerts A."/>
            <person name="Ahren D."/>
            <person name="Brun A."/>
            <person name="Danchin E.G.J."/>
            <person name="Duchaussoy F."/>
            <person name="Gibon J."/>
            <person name="Kohler A."/>
            <person name="Lindquist E."/>
            <person name="Pereda V."/>
            <person name="Salamov A."/>
            <person name="Shapiro H.J."/>
            <person name="Wuyts J."/>
            <person name="Blaudez D."/>
            <person name="Buee M."/>
            <person name="Brokstein P."/>
            <person name="Canbaeck B."/>
            <person name="Cohen D."/>
            <person name="Courty P.E."/>
            <person name="Coutinho P.M."/>
            <person name="Delaruelle C."/>
            <person name="Detter J.C."/>
            <person name="Deveau A."/>
            <person name="DiFazio S."/>
            <person name="Duplessis S."/>
            <person name="Fraissinet-Tachet L."/>
            <person name="Lucic E."/>
            <person name="Frey-Klett P."/>
            <person name="Fourrey C."/>
            <person name="Feussner I."/>
            <person name="Gay G."/>
            <person name="Grimwood J."/>
            <person name="Hoegger P.J."/>
            <person name="Jain P."/>
            <person name="Kilaru S."/>
            <person name="Labbe J."/>
            <person name="Lin Y.C."/>
            <person name="Legue V."/>
            <person name="Le Tacon F."/>
            <person name="Marmeisse R."/>
            <person name="Melayah D."/>
            <person name="Montanini B."/>
            <person name="Muratet M."/>
            <person name="Nehls U."/>
            <person name="Niculita-Hirzel H."/>
            <person name="Oudot-Le Secq M.P."/>
            <person name="Peter M."/>
            <person name="Quesneville H."/>
            <person name="Rajashekar B."/>
            <person name="Reich M."/>
            <person name="Rouhier N."/>
            <person name="Schmutz J."/>
            <person name="Yin T."/>
            <person name="Chalot M."/>
            <person name="Henrissat B."/>
            <person name="Kuees U."/>
            <person name="Lucas S."/>
            <person name="Van de Peer Y."/>
            <person name="Podila G.K."/>
            <person name="Polle A."/>
            <person name="Pukkila P.J."/>
            <person name="Richardson P.M."/>
            <person name="Rouze P."/>
            <person name="Sanders I.R."/>
            <person name="Stajich J.E."/>
            <person name="Tunlid A."/>
            <person name="Tuskan G."/>
            <person name="Grigoriev I.V."/>
        </authorList>
    </citation>
    <scope>NUCLEOTIDE SEQUENCE [LARGE SCALE GENOMIC DNA]</scope>
    <source>
        <strain evidence="4">S238N-H82 / ATCC MYA-4686</strain>
    </source>
</reference>
<feature type="compositionally biased region" description="Basic and acidic residues" evidence="1">
    <location>
        <begin position="331"/>
        <end position="354"/>
    </location>
</feature>
<feature type="region of interest" description="Disordered" evidence="1">
    <location>
        <begin position="1"/>
        <end position="39"/>
    </location>
</feature>
<dbReference type="InParanoid" id="B0DL65"/>
<accession>B0DL65</accession>
<organism evidence="4">
    <name type="scientific">Laccaria bicolor (strain S238N-H82 / ATCC MYA-4686)</name>
    <name type="common">Bicoloured deceiver</name>
    <name type="synonym">Laccaria laccata var. bicolor</name>
    <dbReference type="NCBI Taxonomy" id="486041"/>
    <lineage>
        <taxon>Eukaryota</taxon>
        <taxon>Fungi</taxon>
        <taxon>Dikarya</taxon>
        <taxon>Basidiomycota</taxon>
        <taxon>Agaricomycotina</taxon>
        <taxon>Agaricomycetes</taxon>
        <taxon>Agaricomycetidae</taxon>
        <taxon>Agaricales</taxon>
        <taxon>Agaricineae</taxon>
        <taxon>Hydnangiaceae</taxon>
        <taxon>Laccaria</taxon>
    </lineage>
</organism>
<feature type="region of interest" description="Disordered" evidence="1">
    <location>
        <begin position="331"/>
        <end position="382"/>
    </location>
</feature>
<keyword evidence="2" id="KW-0812">Transmembrane</keyword>
<dbReference type="RefSeq" id="XP_001884680.1">
    <property type="nucleotide sequence ID" value="XM_001884645.1"/>
</dbReference>
<dbReference type="AlphaFoldDB" id="B0DL65"/>
<gene>
    <name evidence="3" type="ORF">LACBIDRAFT_330397</name>
</gene>
<dbReference type="KEGG" id="lbc:LACBIDRAFT_330397"/>
<feature type="transmembrane region" description="Helical" evidence="2">
    <location>
        <begin position="509"/>
        <end position="539"/>
    </location>
</feature>
<evidence type="ECO:0000256" key="1">
    <source>
        <dbReference type="SAM" id="MobiDB-lite"/>
    </source>
</evidence>
<evidence type="ECO:0000256" key="2">
    <source>
        <dbReference type="SAM" id="Phobius"/>
    </source>
</evidence>
<proteinExistence type="predicted"/>
<dbReference type="Proteomes" id="UP000001194">
    <property type="component" value="Unassembled WGS sequence"/>
</dbReference>
<keyword evidence="4" id="KW-1185">Reference proteome</keyword>
<keyword evidence="2" id="KW-0472">Membrane</keyword>
<dbReference type="EMBL" id="DS547117">
    <property type="protein sequence ID" value="EDR04508.1"/>
    <property type="molecule type" value="Genomic_DNA"/>
</dbReference>
<keyword evidence="2" id="KW-1133">Transmembrane helix</keyword>
<dbReference type="GeneID" id="6080455"/>
<evidence type="ECO:0000313" key="4">
    <source>
        <dbReference type="Proteomes" id="UP000001194"/>
    </source>
</evidence>
<sequence length="542" mass="60432">MASRLKSNHQSTQESRFPPIHSAAPLPTDGNDFSRLTPTTLPVDEELTAAVLRLGMERGYSLSPMYNLILEYNLEKGSSLSTAMEVSWILLHPNLNPADITRKTGEGVDPYTSICVQEDRLARILRAVNELQTFLNRMAELIEERSRVYCIDPEDAMTTALRGCESRSQLDMAYKILVKRLQVAQQTVMKYKAEYQGNKVPLSPVSTAPELYSDFEERSRVYCIDPEDAMTTALRGCESRSQLDMAYKILVKRLQVAQQTVMKYKAEYQGNKVPLSPVSTAPELYSDFERIGSVDGRMRYLLENIPHHQSQLTPSARQAVRDGALTWDEPVKERTPIPQQDSDHNPAEVKKKVDWDDDISPWPDNNPSVEQGRDRSQGLEPSFGFQTPFRTGKQFLERTDNSNSGVFFSTPTYNANPDVTVGLATPSRSNLGDNVREAMNVAQSQTHTSNIITNQVSHTWTGPASTSLTISQANNKPNANPGGGGSTSGYHLYHKTKALACRAFYERPFIGISFTGLGVFIAFFIINGILGAFIAFFIINPV</sequence>
<evidence type="ECO:0000313" key="3">
    <source>
        <dbReference type="EMBL" id="EDR04508.1"/>
    </source>
</evidence>
<dbReference type="OrthoDB" id="3061725at2759"/>
<protein>
    <submittedName>
        <fullName evidence="3">Predicted protein</fullName>
    </submittedName>
</protein>